<evidence type="ECO:0000313" key="9">
    <source>
        <dbReference type="EMBL" id="CAF3862649.1"/>
    </source>
</evidence>
<keyword evidence="4" id="KW-0479">Metal-binding</keyword>
<dbReference type="Proteomes" id="UP000663834">
    <property type="component" value="Unassembled WGS sequence"/>
</dbReference>
<evidence type="ECO:0000313" key="6">
    <source>
        <dbReference type="EMBL" id="CAF1421394.1"/>
    </source>
</evidence>
<keyword evidence="3" id="KW-0808">Transferase</keyword>
<reference evidence="7" key="1">
    <citation type="submission" date="2021-02" db="EMBL/GenBank/DDBJ databases">
        <authorList>
            <person name="Nowell W R."/>
        </authorList>
    </citation>
    <scope>NUCLEOTIDE SEQUENCE</scope>
</reference>
<dbReference type="GO" id="GO:0010273">
    <property type="term" value="P:detoxification of copper ion"/>
    <property type="evidence" value="ECO:0007669"/>
    <property type="project" value="TreeGrafter"/>
</dbReference>
<gene>
    <name evidence="10" type="ORF">BYL167_LOCUS10172</name>
    <name evidence="7" type="ORF">CJN711_LOCUS30375</name>
    <name evidence="11" type="ORF">GIL414_LOCUS45696</name>
    <name evidence="6" type="ORF">KQP761_LOCUS10591</name>
    <name evidence="8" type="ORF">MBJ925_LOCUS4213</name>
    <name evidence="9" type="ORF">SMN809_LOCUS4631</name>
</gene>
<evidence type="ECO:0000256" key="2">
    <source>
        <dbReference type="ARBA" id="ARBA00022539"/>
    </source>
</evidence>
<dbReference type="GO" id="GO:0016756">
    <property type="term" value="F:glutathione gamma-glutamylcysteinyltransferase activity"/>
    <property type="evidence" value="ECO:0007669"/>
    <property type="project" value="UniProtKB-EC"/>
</dbReference>
<dbReference type="SUPFAM" id="SSF54001">
    <property type="entry name" value="Cysteine proteinases"/>
    <property type="match status" value="1"/>
</dbReference>
<evidence type="ECO:0000313" key="8">
    <source>
        <dbReference type="EMBL" id="CAF1930706.1"/>
    </source>
</evidence>
<evidence type="ECO:0000256" key="1">
    <source>
        <dbReference type="ARBA" id="ARBA00012468"/>
    </source>
</evidence>
<dbReference type="Proteomes" id="UP000681967">
    <property type="component" value="Unassembled WGS sequence"/>
</dbReference>
<comment type="caution">
    <text evidence="7">The sequence shown here is derived from an EMBL/GenBank/DDBJ whole genome shotgun (WGS) entry which is preliminary data.</text>
</comment>
<protein>
    <recommendedName>
        <fullName evidence="1">glutathione gamma-glutamylcysteinyltransferase</fullName>
        <ecNumber evidence="1">2.3.2.15</ecNumber>
    </recommendedName>
</protein>
<evidence type="ECO:0000313" key="7">
    <source>
        <dbReference type="EMBL" id="CAF1550554.1"/>
    </source>
</evidence>
<evidence type="ECO:0000256" key="3">
    <source>
        <dbReference type="ARBA" id="ARBA00022679"/>
    </source>
</evidence>
<dbReference type="GO" id="GO:0046872">
    <property type="term" value="F:metal ion binding"/>
    <property type="evidence" value="ECO:0007669"/>
    <property type="project" value="UniProtKB-KW"/>
</dbReference>
<dbReference type="Proteomes" id="UP000663855">
    <property type="component" value="Unassembled WGS sequence"/>
</dbReference>
<keyword evidence="2" id="KW-0104">Cadmium</keyword>
<dbReference type="EMBL" id="CAJOBI010001090">
    <property type="protein sequence ID" value="CAF3862649.1"/>
    <property type="molecule type" value="Genomic_DNA"/>
</dbReference>
<dbReference type="InterPro" id="IPR038765">
    <property type="entry name" value="Papain-like_cys_pep_sf"/>
</dbReference>
<evidence type="ECO:0000259" key="5">
    <source>
        <dbReference type="PROSITE" id="PS51443"/>
    </source>
</evidence>
<dbReference type="EMBL" id="CAJNRE010000691">
    <property type="protein sequence ID" value="CAF1930706.1"/>
    <property type="molecule type" value="Genomic_DNA"/>
</dbReference>
<evidence type="ECO:0000256" key="4">
    <source>
        <dbReference type="ARBA" id="ARBA00022723"/>
    </source>
</evidence>
<dbReference type="Gene3D" id="3.90.70.30">
    <property type="entry name" value="Phytochelatin synthase, N-terminal domain"/>
    <property type="match status" value="1"/>
</dbReference>
<dbReference type="Proteomes" id="UP000676336">
    <property type="component" value="Unassembled WGS sequence"/>
</dbReference>
<accession>A0A815WYD2</accession>
<dbReference type="InterPro" id="IPR007719">
    <property type="entry name" value="PCS_N"/>
</dbReference>
<dbReference type="InterPro" id="IPR040409">
    <property type="entry name" value="PCS-like"/>
</dbReference>
<dbReference type="Pfam" id="PF05023">
    <property type="entry name" value="Phytochelatin"/>
    <property type="match status" value="1"/>
</dbReference>
<name>A0A815WYD2_9BILA</name>
<dbReference type="GO" id="GO:0046938">
    <property type="term" value="P:phytochelatin biosynthetic process"/>
    <property type="evidence" value="ECO:0007669"/>
    <property type="project" value="InterPro"/>
</dbReference>
<dbReference type="EMBL" id="CAJOBH010003026">
    <property type="protein sequence ID" value="CAF3934305.1"/>
    <property type="molecule type" value="Genomic_DNA"/>
</dbReference>
<dbReference type="Proteomes" id="UP000663824">
    <property type="component" value="Unassembled WGS sequence"/>
</dbReference>
<dbReference type="EMBL" id="CAJNOW010004553">
    <property type="protein sequence ID" value="CAF1421394.1"/>
    <property type="molecule type" value="Genomic_DNA"/>
</dbReference>
<evidence type="ECO:0000313" key="12">
    <source>
        <dbReference type="Proteomes" id="UP000663855"/>
    </source>
</evidence>
<dbReference type="EMBL" id="CAJOBJ010141395">
    <property type="protein sequence ID" value="CAF4764650.1"/>
    <property type="molecule type" value="Genomic_DNA"/>
</dbReference>
<dbReference type="PROSITE" id="PS51443">
    <property type="entry name" value="PCS"/>
    <property type="match status" value="1"/>
</dbReference>
<evidence type="ECO:0000313" key="10">
    <source>
        <dbReference type="EMBL" id="CAF3934305.1"/>
    </source>
</evidence>
<dbReference type="FunFam" id="3.90.70.30:FF:000001">
    <property type="entry name" value="Glutathione gamma-glutamylcysteinyltransferase 1"/>
    <property type="match status" value="1"/>
</dbReference>
<dbReference type="OrthoDB" id="448954at2759"/>
<organism evidence="7 12">
    <name type="scientific">Rotaria magnacalcarata</name>
    <dbReference type="NCBI Taxonomy" id="392030"/>
    <lineage>
        <taxon>Eukaryota</taxon>
        <taxon>Metazoa</taxon>
        <taxon>Spiralia</taxon>
        <taxon>Gnathifera</taxon>
        <taxon>Rotifera</taxon>
        <taxon>Eurotatoria</taxon>
        <taxon>Bdelloidea</taxon>
        <taxon>Philodinida</taxon>
        <taxon>Philodinidae</taxon>
        <taxon>Rotaria</taxon>
    </lineage>
</organism>
<dbReference type="EC" id="2.3.2.15" evidence="1"/>
<dbReference type="EMBL" id="CAJNOV010014490">
    <property type="protein sequence ID" value="CAF1550554.1"/>
    <property type="molecule type" value="Genomic_DNA"/>
</dbReference>
<proteinExistence type="predicted"/>
<dbReference type="PANTHER" id="PTHR33447:SF2">
    <property type="entry name" value="GLUTATHIONE GAMMA-GLUTAMYLCYSTEINYLTRANSFERASE"/>
    <property type="match status" value="1"/>
</dbReference>
<dbReference type="PANTHER" id="PTHR33447">
    <property type="entry name" value="GLUTATHIONE GAMMA-GLUTAMYLCYSTEINYLTRANSFERASE"/>
    <property type="match status" value="1"/>
</dbReference>
<dbReference type="InterPro" id="IPR038156">
    <property type="entry name" value="PCS_N_sf"/>
</dbReference>
<evidence type="ECO:0000313" key="11">
    <source>
        <dbReference type="EMBL" id="CAF4764650.1"/>
    </source>
</evidence>
<sequence>MTTSKGCSSYSVTSALPYANITTQCIPGWHRRPLPEVAIAFNSDEGKRLFREALLTDGLRGYFSLAETFHTQAEPSYCGPGTLSMVLNSLNIDPGHIWKGNWRFFDEHTLRTCDKRKPKDNPLKNVIEEGITFEEFLYLAECNGAPTIPFLASNTTLAQFRSAILTACTRRLDDIRLVCSYNRSTLQQTGTGHFSPIAGYHSQDLVLILDVARFKYSSHWIPIELLWESMSAIDSVTGKSRGFYLISKWSNDLSIQCNMSNCSDTTEQTTTFSKSLCSSEESISQIIITSLNAILNSNCSQDCSCTNLFDLYPSLLPETINGSIENDDVECRKPCARVTRTHVHAYAMPTDCALALFVELFEKDMNRKLYEALEQMHIEPYLTIKQGRSMYLFVGFSIMTDDNDMRWKIERGLTAIFLYAIRTERFLSNIDLFNSNDVSSELKNEINYAKTCFGL</sequence>
<dbReference type="GO" id="GO:0098849">
    <property type="term" value="P:cellular detoxification of cadmium ion"/>
    <property type="evidence" value="ECO:0007669"/>
    <property type="project" value="TreeGrafter"/>
</dbReference>
<feature type="domain" description="Peptidase C83" evidence="5">
    <location>
        <begin position="24"/>
        <end position="251"/>
    </location>
</feature>
<dbReference type="AlphaFoldDB" id="A0A815WYD2"/>
<dbReference type="Proteomes" id="UP000681720">
    <property type="component" value="Unassembled WGS sequence"/>
</dbReference>